<dbReference type="PANTHER" id="PTHR46599:SF2">
    <property type="entry name" value="PIGGYBAC TRANSPOSABLE ELEMENT-DERIVED PROTEIN 4-LIKE"/>
    <property type="match status" value="1"/>
</dbReference>
<evidence type="ECO:0000313" key="2">
    <source>
        <dbReference type="EMBL" id="KAJ8311865.1"/>
    </source>
</evidence>
<keyword evidence="3" id="KW-1185">Reference proteome</keyword>
<name>A0ABQ9F8E5_TEGGR</name>
<protein>
    <recommendedName>
        <fullName evidence="1">PiggyBac transposable element-derived protein domain-containing protein</fullName>
    </recommendedName>
</protein>
<proteinExistence type="predicted"/>
<evidence type="ECO:0000313" key="3">
    <source>
        <dbReference type="Proteomes" id="UP001217089"/>
    </source>
</evidence>
<gene>
    <name evidence="2" type="ORF">KUTeg_010583</name>
</gene>
<dbReference type="Proteomes" id="UP001217089">
    <property type="component" value="Unassembled WGS sequence"/>
</dbReference>
<organism evidence="2 3">
    <name type="scientific">Tegillarca granosa</name>
    <name type="common">Malaysian cockle</name>
    <name type="synonym">Anadara granosa</name>
    <dbReference type="NCBI Taxonomy" id="220873"/>
    <lineage>
        <taxon>Eukaryota</taxon>
        <taxon>Metazoa</taxon>
        <taxon>Spiralia</taxon>
        <taxon>Lophotrochozoa</taxon>
        <taxon>Mollusca</taxon>
        <taxon>Bivalvia</taxon>
        <taxon>Autobranchia</taxon>
        <taxon>Pteriomorphia</taxon>
        <taxon>Arcoida</taxon>
        <taxon>Arcoidea</taxon>
        <taxon>Arcidae</taxon>
        <taxon>Tegillarca</taxon>
    </lineage>
</organism>
<comment type="caution">
    <text evidence="2">The sequence shown here is derived from an EMBL/GenBank/DDBJ whole genome shotgun (WGS) entry which is preliminary data.</text>
</comment>
<dbReference type="EMBL" id="JARBDR010000467">
    <property type="protein sequence ID" value="KAJ8311865.1"/>
    <property type="molecule type" value="Genomic_DNA"/>
</dbReference>
<reference evidence="2 3" key="1">
    <citation type="submission" date="2022-12" db="EMBL/GenBank/DDBJ databases">
        <title>Chromosome-level genome of Tegillarca granosa.</title>
        <authorList>
            <person name="Kim J."/>
        </authorList>
    </citation>
    <scope>NUCLEOTIDE SEQUENCE [LARGE SCALE GENOMIC DNA]</scope>
    <source>
        <strain evidence="2">Teg-2019</strain>
        <tissue evidence="2">Adductor muscle</tissue>
    </source>
</reference>
<feature type="domain" description="PiggyBac transposable element-derived protein" evidence="1">
    <location>
        <begin position="2"/>
        <end position="39"/>
    </location>
</feature>
<evidence type="ECO:0000259" key="1">
    <source>
        <dbReference type="Pfam" id="PF13843"/>
    </source>
</evidence>
<dbReference type="Pfam" id="PF13843">
    <property type="entry name" value="DDE_Tnp_1_7"/>
    <property type="match status" value="1"/>
</dbReference>
<accession>A0ABQ9F8E5</accession>
<dbReference type="InterPro" id="IPR029526">
    <property type="entry name" value="PGBD"/>
</dbReference>
<dbReference type="PANTHER" id="PTHR46599">
    <property type="entry name" value="PIGGYBAC TRANSPOSABLE ELEMENT-DERIVED PROTEIN 4"/>
    <property type="match status" value="1"/>
</dbReference>
<sequence length="147" mass="17222">MFGVDLADQKRMQYSTCRKAKKWYKYLFWFCFDLAVVNSLICMQESPNHQIKTKKGKSIKKTQLQFRMALAQQMIGGYRGSRKRKIPSVVDNCGSAHWPIQFPKPSRCKGCTKAGRRHEVSIGCRECNITLCIKHDCFYKYHKEMLE</sequence>